<dbReference type="InterPro" id="IPR011701">
    <property type="entry name" value="MFS"/>
</dbReference>
<feature type="transmembrane region" description="Helical" evidence="8">
    <location>
        <begin position="323"/>
        <end position="340"/>
    </location>
</feature>
<evidence type="ECO:0000256" key="7">
    <source>
        <dbReference type="SAM" id="MobiDB-lite"/>
    </source>
</evidence>
<keyword evidence="4 8" id="KW-0812">Transmembrane</keyword>
<evidence type="ECO:0000256" key="4">
    <source>
        <dbReference type="ARBA" id="ARBA00022692"/>
    </source>
</evidence>
<reference evidence="11" key="1">
    <citation type="journal article" date="2019" name="Int. J. Syst. Evol. Microbiol.">
        <title>The Global Catalogue of Microorganisms (GCM) 10K type strain sequencing project: providing services to taxonomists for standard genome sequencing and annotation.</title>
        <authorList>
            <consortium name="The Broad Institute Genomics Platform"/>
            <consortium name="The Broad Institute Genome Sequencing Center for Infectious Disease"/>
            <person name="Wu L."/>
            <person name="Ma J."/>
        </authorList>
    </citation>
    <scope>NUCLEOTIDE SEQUENCE [LARGE SCALE GENOMIC DNA]</scope>
    <source>
        <strain evidence="11">JCM 18542</strain>
    </source>
</reference>
<keyword evidence="3" id="KW-1003">Cell membrane</keyword>
<gene>
    <name evidence="10" type="ORF">GCM10023353_30320</name>
</gene>
<evidence type="ECO:0000313" key="11">
    <source>
        <dbReference type="Proteomes" id="UP001500839"/>
    </source>
</evidence>
<sequence length="633" mass="63282">MVLAAVAVVQFLVSLDLSVVNVALPQIADGLGFRGTGVTWVIDAYALTFGGLLLLGGKAADRFGRRRVVLTGLAVFGLACFAGGLAQHAAGLVAARAVQGAGAAALAPAALSILTTTFPRGRTRTRAFGVWSAVNAAGGAFGVLIGGVVTEFLGWRAVMFVNTAMAAIAVALVLRALADDRPAAPAGRIDIAGAVLATGGTSLLVYGIVVSGDRGWASPLTVAALSGAAVLLTAFAVMEKRTTREPLVRLGLLAHRPVASANAFNLLIGAAIVSGFYFVSLYLQRGLGTGAAVTGLEILPFGLGVIAGSAVTIRVGHRLQPRALMAGGALLAAAGFAWFGSIDPGGAFLTDVLGPSLVASLGIGLCLGPVASAATAGVTDGEAGTASSLLNSSRQIGAALGLAVLGTAAAARTGAVVTPASLTDGFAFGLTLCAALLAVAAAIAVLVLPGTGATPIRRAPPPRPRLPRPHVTPYNDGNPVKPAARPQRHALRAMYAGLILSVLAVVVAYADRAGGPTSLAGHLRSGYPAYSPTQIDAAAHTYLVLLTALGGVGVACWLGAIRAVRTGKRWARWACAAAWGAATSLAIAGLVVTDTSGDVGLPPLLGWAGLLPCVAGLVAVVLLRRTSVDVGRA</sequence>
<dbReference type="InterPro" id="IPR020846">
    <property type="entry name" value="MFS_dom"/>
</dbReference>
<name>A0ABP9D2I0_9ACTN</name>
<feature type="transmembrane region" description="Helical" evidence="8">
    <location>
        <begin position="189"/>
        <end position="210"/>
    </location>
</feature>
<comment type="subcellular location">
    <subcellularLocation>
        <location evidence="1">Cell membrane</location>
        <topology evidence="1">Multi-pass membrane protein</topology>
    </subcellularLocation>
</comment>
<keyword evidence="11" id="KW-1185">Reference proteome</keyword>
<feature type="transmembrane region" description="Helical" evidence="8">
    <location>
        <begin position="291"/>
        <end position="311"/>
    </location>
</feature>
<dbReference type="PANTHER" id="PTHR42718">
    <property type="entry name" value="MAJOR FACILITATOR SUPERFAMILY MULTIDRUG TRANSPORTER MFSC"/>
    <property type="match status" value="1"/>
</dbReference>
<evidence type="ECO:0000259" key="9">
    <source>
        <dbReference type="PROSITE" id="PS50850"/>
    </source>
</evidence>
<keyword evidence="5 8" id="KW-1133">Transmembrane helix</keyword>
<evidence type="ECO:0000256" key="3">
    <source>
        <dbReference type="ARBA" id="ARBA00022475"/>
    </source>
</evidence>
<dbReference type="PROSITE" id="PS50850">
    <property type="entry name" value="MFS"/>
    <property type="match status" value="1"/>
</dbReference>
<feature type="transmembrane region" description="Helical" evidence="8">
    <location>
        <begin position="352"/>
        <end position="378"/>
    </location>
</feature>
<feature type="transmembrane region" description="Helical" evidence="8">
    <location>
        <begin position="155"/>
        <end position="177"/>
    </location>
</feature>
<dbReference type="InterPro" id="IPR005829">
    <property type="entry name" value="Sugar_transporter_CS"/>
</dbReference>
<protein>
    <recommendedName>
        <fullName evidence="9">Major facilitator superfamily (MFS) profile domain-containing protein</fullName>
    </recommendedName>
</protein>
<evidence type="ECO:0000256" key="1">
    <source>
        <dbReference type="ARBA" id="ARBA00004651"/>
    </source>
</evidence>
<proteinExistence type="predicted"/>
<feature type="transmembrane region" description="Helical" evidence="8">
    <location>
        <begin position="490"/>
        <end position="510"/>
    </location>
</feature>
<dbReference type="Gene3D" id="1.20.1250.20">
    <property type="entry name" value="MFS general substrate transporter like domains"/>
    <property type="match status" value="1"/>
</dbReference>
<feature type="transmembrane region" description="Helical" evidence="8">
    <location>
        <begin position="128"/>
        <end position="149"/>
    </location>
</feature>
<feature type="transmembrane region" description="Helical" evidence="8">
    <location>
        <begin position="216"/>
        <end position="237"/>
    </location>
</feature>
<dbReference type="Pfam" id="PF07690">
    <property type="entry name" value="MFS_1"/>
    <property type="match status" value="1"/>
</dbReference>
<accession>A0ABP9D2I0</accession>
<dbReference type="Gene3D" id="1.20.1720.10">
    <property type="entry name" value="Multidrug resistance protein D"/>
    <property type="match status" value="1"/>
</dbReference>
<feature type="transmembrane region" description="Helical" evidence="8">
    <location>
        <begin position="35"/>
        <end position="56"/>
    </location>
</feature>
<feature type="region of interest" description="Disordered" evidence="7">
    <location>
        <begin position="457"/>
        <end position="483"/>
    </location>
</feature>
<dbReference type="CDD" id="cd17321">
    <property type="entry name" value="MFS_MMR_MDR_like"/>
    <property type="match status" value="1"/>
</dbReference>
<dbReference type="EMBL" id="BAABKQ010000001">
    <property type="protein sequence ID" value="GAA4820385.1"/>
    <property type="molecule type" value="Genomic_DNA"/>
</dbReference>
<feature type="transmembrane region" description="Helical" evidence="8">
    <location>
        <begin position="604"/>
        <end position="623"/>
    </location>
</feature>
<keyword evidence="6 8" id="KW-0472">Membrane</keyword>
<dbReference type="PROSITE" id="PS00216">
    <property type="entry name" value="SUGAR_TRANSPORT_1"/>
    <property type="match status" value="1"/>
</dbReference>
<evidence type="ECO:0000256" key="8">
    <source>
        <dbReference type="SAM" id="Phobius"/>
    </source>
</evidence>
<feature type="transmembrane region" description="Helical" evidence="8">
    <location>
        <begin position="93"/>
        <end position="116"/>
    </location>
</feature>
<dbReference type="SUPFAM" id="SSF103473">
    <property type="entry name" value="MFS general substrate transporter"/>
    <property type="match status" value="1"/>
</dbReference>
<evidence type="ECO:0000313" key="10">
    <source>
        <dbReference type="EMBL" id="GAA4820385.1"/>
    </source>
</evidence>
<evidence type="ECO:0000256" key="2">
    <source>
        <dbReference type="ARBA" id="ARBA00022448"/>
    </source>
</evidence>
<dbReference type="Proteomes" id="UP001500839">
    <property type="component" value="Unassembled WGS sequence"/>
</dbReference>
<organism evidence="10 11">
    <name type="scientific">Tomitella cavernea</name>
    <dbReference type="NCBI Taxonomy" id="1387982"/>
    <lineage>
        <taxon>Bacteria</taxon>
        <taxon>Bacillati</taxon>
        <taxon>Actinomycetota</taxon>
        <taxon>Actinomycetes</taxon>
        <taxon>Mycobacteriales</taxon>
        <taxon>Tomitella</taxon>
    </lineage>
</organism>
<feature type="transmembrane region" description="Helical" evidence="8">
    <location>
        <begin position="258"/>
        <end position="279"/>
    </location>
</feature>
<evidence type="ECO:0000256" key="6">
    <source>
        <dbReference type="ARBA" id="ARBA00023136"/>
    </source>
</evidence>
<feature type="transmembrane region" description="Helical" evidence="8">
    <location>
        <begin position="573"/>
        <end position="592"/>
    </location>
</feature>
<dbReference type="InterPro" id="IPR036259">
    <property type="entry name" value="MFS_trans_sf"/>
</dbReference>
<comment type="caution">
    <text evidence="10">The sequence shown here is derived from an EMBL/GenBank/DDBJ whole genome shotgun (WGS) entry which is preliminary data.</text>
</comment>
<dbReference type="PANTHER" id="PTHR42718:SF46">
    <property type="entry name" value="BLR6921 PROTEIN"/>
    <property type="match status" value="1"/>
</dbReference>
<feature type="transmembrane region" description="Helical" evidence="8">
    <location>
        <begin position="68"/>
        <end position="87"/>
    </location>
</feature>
<feature type="transmembrane region" description="Helical" evidence="8">
    <location>
        <begin position="399"/>
        <end position="420"/>
    </location>
</feature>
<feature type="transmembrane region" description="Helical" evidence="8">
    <location>
        <begin position="426"/>
        <end position="448"/>
    </location>
</feature>
<feature type="domain" description="Major facilitator superfamily (MFS) profile" evidence="9">
    <location>
        <begin position="2"/>
        <end position="452"/>
    </location>
</feature>
<keyword evidence="2" id="KW-0813">Transport</keyword>
<feature type="transmembrane region" description="Helical" evidence="8">
    <location>
        <begin position="542"/>
        <end position="561"/>
    </location>
</feature>
<evidence type="ECO:0000256" key="5">
    <source>
        <dbReference type="ARBA" id="ARBA00022989"/>
    </source>
</evidence>